<keyword evidence="4 8" id="KW-0472">Membrane</keyword>
<keyword evidence="6 8" id="KW-0998">Cell outer membrane</keyword>
<dbReference type="GO" id="GO:0009279">
    <property type="term" value="C:cell outer membrane"/>
    <property type="evidence" value="ECO:0007669"/>
    <property type="project" value="UniProtKB-SubCell"/>
</dbReference>
<evidence type="ECO:0000256" key="1">
    <source>
        <dbReference type="ARBA" id="ARBA00003932"/>
    </source>
</evidence>
<gene>
    <name evidence="9" type="ORF">BDCR2A_01519</name>
</gene>
<evidence type="ECO:0000256" key="5">
    <source>
        <dbReference type="ARBA" id="ARBA00023139"/>
    </source>
</evidence>
<evidence type="ECO:0000313" key="10">
    <source>
        <dbReference type="Proteomes" id="UP000019148"/>
    </source>
</evidence>
<evidence type="ECO:0000256" key="8">
    <source>
        <dbReference type="RuleBase" id="RU363105"/>
    </source>
</evidence>
<evidence type="ECO:0000313" key="9">
    <source>
        <dbReference type="EMBL" id="ETZ17550.1"/>
    </source>
</evidence>
<dbReference type="PATRIC" id="fig|1432657.3.peg.1464"/>
<comment type="subcellular location">
    <subcellularLocation>
        <location evidence="2 8">Cell outer membrane</location>
        <topology evidence="2 8">Lipid-anchor</topology>
    </subcellularLocation>
</comment>
<evidence type="ECO:0000256" key="4">
    <source>
        <dbReference type="ARBA" id="ARBA00023136"/>
    </source>
</evidence>
<reference evidence="9 10" key="1">
    <citation type="submission" date="2013-12" db="EMBL/GenBank/DDBJ databases">
        <title>Comparative genomics of relapsing fever spirochetes.</title>
        <authorList>
            <person name="Schwan T.G."/>
            <person name="Raffel S.J."/>
            <person name="Porcella S.F."/>
        </authorList>
    </citation>
    <scope>NUCLEOTIDE SEQUENCE [LARGE SCALE GENOMIC DNA]</scope>
    <source>
        <strain evidence="9 10">CR2A</strain>
    </source>
</reference>
<name>W6TGK6_9SPIR</name>
<organism evidence="9 10">
    <name type="scientific">Borrelia duttonii CR2A</name>
    <dbReference type="NCBI Taxonomy" id="1432657"/>
    <lineage>
        <taxon>Bacteria</taxon>
        <taxon>Pseudomonadati</taxon>
        <taxon>Spirochaetota</taxon>
        <taxon>Spirochaetia</taxon>
        <taxon>Spirochaetales</taxon>
        <taxon>Borreliaceae</taxon>
        <taxon>Borrelia</taxon>
    </lineage>
</organism>
<dbReference type="EMBL" id="AZIT01000032">
    <property type="protein sequence ID" value="ETZ17550.1"/>
    <property type="molecule type" value="Genomic_DNA"/>
</dbReference>
<comment type="caution">
    <text evidence="9">The sequence shown here is derived from an EMBL/GenBank/DDBJ whole genome shotgun (WGS) entry which is preliminary data.</text>
</comment>
<evidence type="ECO:0000256" key="6">
    <source>
        <dbReference type="ARBA" id="ARBA00023237"/>
    </source>
</evidence>
<comment type="function">
    <text evidence="1 8">The Vlp and Vsp proteins are antigenically distinct proteins, only one vlp or vsp gene is transcriptionally active at any one time. Switching between these genes is a mechanism of host immune response evasion.</text>
</comment>
<dbReference type="Proteomes" id="UP000019148">
    <property type="component" value="Unassembled WGS sequence"/>
</dbReference>
<dbReference type="InterPro" id="IPR000680">
    <property type="entry name" value="Borrelia_lipo"/>
</dbReference>
<keyword evidence="3" id="KW-0732">Signal</keyword>
<keyword evidence="7 8" id="KW-0449">Lipoprotein</keyword>
<proteinExistence type="predicted"/>
<dbReference type="Pfam" id="PF00921">
    <property type="entry name" value="Lipoprotein_2"/>
    <property type="match status" value="1"/>
</dbReference>
<evidence type="ECO:0000256" key="3">
    <source>
        <dbReference type="ARBA" id="ARBA00022729"/>
    </source>
</evidence>
<protein>
    <recommendedName>
        <fullName evidence="8">Variable large protein</fullName>
    </recommendedName>
</protein>
<evidence type="ECO:0000256" key="2">
    <source>
        <dbReference type="ARBA" id="ARBA00004459"/>
    </source>
</evidence>
<dbReference type="AlphaFoldDB" id="W6TGK6"/>
<accession>W6TGK6</accession>
<sequence length="128" mass="13706">MGWYSRKMREVQRLLRLQLMSKKTIGKLFGGKDNSTDVIASAASESIGAVSGSDILQAITQSSEVAGEVDIDKAKNSAEIAASKKDGNKEIKDGAQKDAVIAGGIALRGMVQEGVSLRLRVKIKQQMQ</sequence>
<dbReference type="SUPFAM" id="SSF74748">
    <property type="entry name" value="Variable surface antigen VlsE"/>
    <property type="match status" value="1"/>
</dbReference>
<evidence type="ECO:0000256" key="7">
    <source>
        <dbReference type="ARBA" id="ARBA00023288"/>
    </source>
</evidence>
<keyword evidence="5 8" id="KW-0564">Palmitate</keyword>